<dbReference type="Pfam" id="PF02632">
    <property type="entry name" value="BioY"/>
    <property type="match status" value="1"/>
</dbReference>
<feature type="transmembrane region" description="Helical" evidence="3">
    <location>
        <begin position="112"/>
        <end position="130"/>
    </location>
</feature>
<feature type="transmembrane region" description="Helical" evidence="3">
    <location>
        <begin position="56"/>
        <end position="73"/>
    </location>
</feature>
<accession>A0ABT1Y345</accession>
<dbReference type="EMBL" id="JANPWE010000003">
    <property type="protein sequence ID" value="MCR6545292.1"/>
    <property type="molecule type" value="Genomic_DNA"/>
</dbReference>
<gene>
    <name evidence="4" type="ORF">NVS47_07145</name>
</gene>
<feature type="transmembrane region" description="Helical" evidence="3">
    <location>
        <begin position="150"/>
        <end position="169"/>
    </location>
</feature>
<keyword evidence="2" id="KW-0813">Transport</keyword>
<dbReference type="PANTHER" id="PTHR34295">
    <property type="entry name" value="BIOTIN TRANSPORTER BIOY"/>
    <property type="match status" value="1"/>
</dbReference>
<evidence type="ECO:0000256" key="2">
    <source>
        <dbReference type="PIRNR" id="PIRNR016661"/>
    </source>
</evidence>
<keyword evidence="3" id="KW-1133">Transmembrane helix</keyword>
<dbReference type="PANTHER" id="PTHR34295:SF1">
    <property type="entry name" value="BIOTIN TRANSPORTER BIOY"/>
    <property type="match status" value="1"/>
</dbReference>
<comment type="similarity">
    <text evidence="1 2">Belongs to the BioY family.</text>
</comment>
<evidence type="ECO:0000313" key="5">
    <source>
        <dbReference type="Proteomes" id="UP001524944"/>
    </source>
</evidence>
<keyword evidence="2 3" id="KW-0472">Membrane</keyword>
<name>A0ABT1Y345_9FIRM</name>
<keyword evidence="5" id="KW-1185">Reference proteome</keyword>
<comment type="subcellular location">
    <subcellularLocation>
        <location evidence="2">Cell membrane</location>
        <topology evidence="2">Multi-pass membrane protein</topology>
    </subcellularLocation>
</comment>
<organism evidence="4 5">
    <name type="scientific">Dehalobacterium formicoaceticum</name>
    <dbReference type="NCBI Taxonomy" id="51515"/>
    <lineage>
        <taxon>Bacteria</taxon>
        <taxon>Bacillati</taxon>
        <taxon>Bacillota</taxon>
        <taxon>Clostridia</taxon>
        <taxon>Eubacteriales</taxon>
        <taxon>Peptococcaceae</taxon>
        <taxon>Dehalobacterium</taxon>
    </lineage>
</organism>
<dbReference type="Gene3D" id="1.10.1760.20">
    <property type="match status" value="1"/>
</dbReference>
<dbReference type="PIRSF" id="PIRSF016661">
    <property type="entry name" value="BioY"/>
    <property type="match status" value="1"/>
</dbReference>
<evidence type="ECO:0000256" key="3">
    <source>
        <dbReference type="SAM" id="Phobius"/>
    </source>
</evidence>
<comment type="caution">
    <text evidence="4">The sequence shown here is derived from an EMBL/GenBank/DDBJ whole genome shotgun (WGS) entry which is preliminary data.</text>
</comment>
<keyword evidence="3" id="KW-0812">Transmembrane</keyword>
<reference evidence="4 5" key="1">
    <citation type="submission" date="2022-08" db="EMBL/GenBank/DDBJ databases">
        <title>Proteogenomics of the novel Dehalobacterium formicoaceticum strain EZ94 highlights a key role of methyltransferases during anaerobic dichloromethane degradation.</title>
        <authorList>
            <person name="Wasmund K."/>
        </authorList>
    </citation>
    <scope>NUCLEOTIDE SEQUENCE [LARGE SCALE GENOMIC DNA]</scope>
    <source>
        <strain evidence="4 5">EZ94</strain>
    </source>
</reference>
<sequence length="199" mass="21381">MKMKINEMSQIAMFTALIAVLSQISLPLPFSPVPMTLQTFAVFFTAMVLGSRKGALVMILYAFIGAAGFPVFSQGKAGLPVLLGPTGGYIFGFILAAWIIGKIMEGAEQPSLRRSLIALLCGVTVIYLLGMGQLKLLLDLSIKEAFVMGVLPYLALELIKVTLAAYLGCAVRKAVVKAFPETMVANETSPCHRPCHRKG</sequence>
<dbReference type="Proteomes" id="UP001524944">
    <property type="component" value="Unassembled WGS sequence"/>
</dbReference>
<keyword evidence="2" id="KW-1003">Cell membrane</keyword>
<proteinExistence type="inferred from homology"/>
<evidence type="ECO:0000313" key="4">
    <source>
        <dbReference type="EMBL" id="MCR6545292.1"/>
    </source>
</evidence>
<dbReference type="InterPro" id="IPR003784">
    <property type="entry name" value="BioY"/>
</dbReference>
<protein>
    <recommendedName>
        <fullName evidence="2">Biotin transporter</fullName>
    </recommendedName>
</protein>
<evidence type="ECO:0000256" key="1">
    <source>
        <dbReference type="ARBA" id="ARBA00010692"/>
    </source>
</evidence>
<dbReference type="RefSeq" id="WP_257912946.1">
    <property type="nucleotide sequence ID" value="NZ_JANPWE010000003.1"/>
</dbReference>
<feature type="transmembrane region" description="Helical" evidence="3">
    <location>
        <begin position="79"/>
        <end position="100"/>
    </location>
</feature>